<dbReference type="InterPro" id="IPR000719">
    <property type="entry name" value="Prot_kinase_dom"/>
</dbReference>
<dbReference type="InterPro" id="IPR018297">
    <property type="entry name" value="A/G_cyclase_CS"/>
</dbReference>
<evidence type="ECO:0000313" key="21">
    <source>
        <dbReference type="Ensembl" id="ENSMLUP00000001686.2"/>
    </source>
</evidence>
<keyword evidence="11" id="KW-0675">Receptor</keyword>
<dbReference type="GO" id="GO:0043114">
    <property type="term" value="P:regulation of vascular permeability"/>
    <property type="evidence" value="ECO:0007669"/>
    <property type="project" value="Ensembl"/>
</dbReference>
<dbReference type="GO" id="GO:0004383">
    <property type="term" value="F:guanylate cyclase activity"/>
    <property type="evidence" value="ECO:0007669"/>
    <property type="project" value="UniProtKB-EC"/>
</dbReference>
<dbReference type="GO" id="GO:0005886">
    <property type="term" value="C:plasma membrane"/>
    <property type="evidence" value="ECO:0007669"/>
    <property type="project" value="TreeGrafter"/>
</dbReference>
<dbReference type="EMBL" id="AAPE02030058">
    <property type="status" value="NOT_ANNOTATED_CDS"/>
    <property type="molecule type" value="Genomic_DNA"/>
</dbReference>
<dbReference type="CDD" id="cd14042">
    <property type="entry name" value="PK_GC-A_B"/>
    <property type="match status" value="1"/>
</dbReference>
<dbReference type="eggNOG" id="KOG1023">
    <property type="taxonomic scope" value="Eukaryota"/>
</dbReference>
<dbReference type="FunFam" id="3.30.70.1230:FF:000004">
    <property type="entry name" value="Guanylate cyclase"/>
    <property type="match status" value="1"/>
</dbReference>
<dbReference type="GO" id="GO:0004672">
    <property type="term" value="F:protein kinase activity"/>
    <property type="evidence" value="ECO:0007669"/>
    <property type="project" value="InterPro"/>
</dbReference>
<evidence type="ECO:0000256" key="14">
    <source>
        <dbReference type="ARBA" id="ARBA00023293"/>
    </source>
</evidence>
<keyword evidence="17" id="KW-0175">Coiled coil</keyword>
<dbReference type="GO" id="GO:0004016">
    <property type="term" value="F:adenylate cyclase activity"/>
    <property type="evidence" value="ECO:0007669"/>
    <property type="project" value="TreeGrafter"/>
</dbReference>
<dbReference type="InterPro" id="IPR001054">
    <property type="entry name" value="A/G_cyclase"/>
</dbReference>
<dbReference type="GO" id="GO:0008217">
    <property type="term" value="P:regulation of blood pressure"/>
    <property type="evidence" value="ECO:0007669"/>
    <property type="project" value="Ensembl"/>
</dbReference>
<dbReference type="Gene3D" id="3.40.50.2300">
    <property type="match status" value="1"/>
</dbReference>
<dbReference type="PROSITE" id="PS50011">
    <property type="entry name" value="PROTEIN_KINASE_DOM"/>
    <property type="match status" value="1"/>
</dbReference>
<evidence type="ECO:0000256" key="12">
    <source>
        <dbReference type="ARBA" id="ARBA00023180"/>
    </source>
</evidence>
<dbReference type="EC" id="4.6.1.2" evidence="2 16"/>
<reference evidence="21 22" key="1">
    <citation type="journal article" date="2011" name="Nature">
        <title>A high-resolution map of human evolutionary constraint using 29 mammals.</title>
        <authorList>
            <person name="Lindblad-Toh K."/>
            <person name="Garber M."/>
            <person name="Zuk O."/>
            <person name="Lin M.F."/>
            <person name="Parker B.J."/>
            <person name="Washietl S."/>
            <person name="Kheradpour P."/>
            <person name="Ernst J."/>
            <person name="Jordan G."/>
            <person name="Mauceli E."/>
            <person name="Ward L.D."/>
            <person name="Lowe C.B."/>
            <person name="Holloway A.K."/>
            <person name="Clamp M."/>
            <person name="Gnerre S."/>
            <person name="Alfoldi J."/>
            <person name="Beal K."/>
            <person name="Chang J."/>
            <person name="Clawson H."/>
            <person name="Cuff J."/>
            <person name="Di Palma F."/>
            <person name="Fitzgerald S."/>
            <person name="Flicek P."/>
            <person name="Guttman M."/>
            <person name="Hubisz M.J."/>
            <person name="Jaffe D.B."/>
            <person name="Jungreis I."/>
            <person name="Kent W.J."/>
            <person name="Kostka D."/>
            <person name="Lara M."/>
            <person name="Martins A.L."/>
            <person name="Massingham T."/>
            <person name="Moltke I."/>
            <person name="Raney B.J."/>
            <person name="Rasmussen M.D."/>
            <person name="Robinson J."/>
            <person name="Stark A."/>
            <person name="Vilella A.J."/>
            <person name="Wen J."/>
            <person name="Xie X."/>
            <person name="Zody M.C."/>
            <person name="Baldwin J."/>
            <person name="Bloom T."/>
            <person name="Chin C.W."/>
            <person name="Heiman D."/>
            <person name="Nicol R."/>
            <person name="Nusbaum C."/>
            <person name="Young S."/>
            <person name="Wilkinson J."/>
            <person name="Worley K.C."/>
            <person name="Kovar C.L."/>
            <person name="Muzny D.M."/>
            <person name="Gibbs R.A."/>
            <person name="Cree A."/>
            <person name="Dihn H.H."/>
            <person name="Fowler G."/>
            <person name="Jhangiani S."/>
            <person name="Joshi V."/>
            <person name="Lee S."/>
            <person name="Lewis L.R."/>
            <person name="Nazareth L.V."/>
            <person name="Okwuonu G."/>
            <person name="Santibanez J."/>
            <person name="Warren W.C."/>
            <person name="Mardis E.R."/>
            <person name="Weinstock G.M."/>
            <person name="Wilson R.K."/>
            <person name="Delehaunty K."/>
            <person name="Dooling D."/>
            <person name="Fronik C."/>
            <person name="Fulton L."/>
            <person name="Fulton B."/>
            <person name="Graves T."/>
            <person name="Minx P."/>
            <person name="Sodergren E."/>
            <person name="Birney E."/>
            <person name="Margulies E.H."/>
            <person name="Herrero J."/>
            <person name="Green E.D."/>
            <person name="Haussler D."/>
            <person name="Siepel A."/>
            <person name="Goldman N."/>
            <person name="Pollard K.S."/>
            <person name="Pedersen J.S."/>
            <person name="Lander E.S."/>
            <person name="Kellis M."/>
        </authorList>
    </citation>
    <scope>NUCLEOTIDE SEQUENCE [LARGE SCALE GENOMIC DNA]</scope>
</reference>
<evidence type="ECO:0000256" key="8">
    <source>
        <dbReference type="ARBA" id="ARBA00023134"/>
    </source>
</evidence>
<dbReference type="EMBL" id="AAPE02030057">
    <property type="status" value="NOT_ANNOTATED_CDS"/>
    <property type="molecule type" value="Genomic_DNA"/>
</dbReference>
<dbReference type="FunFam" id="3.40.50.2300:FF:000200">
    <property type="entry name" value="Guanylate cyclase"/>
    <property type="match status" value="1"/>
</dbReference>
<dbReference type="SMART" id="SM00044">
    <property type="entry name" value="CYCc"/>
    <property type="match status" value="1"/>
</dbReference>
<keyword evidence="8" id="KW-0342">GTP-binding</keyword>
<dbReference type="AlphaFoldDB" id="G1NWH9"/>
<evidence type="ECO:0000256" key="4">
    <source>
        <dbReference type="ARBA" id="ARBA00022692"/>
    </source>
</evidence>
<reference evidence="21" key="2">
    <citation type="submission" date="2025-08" db="UniProtKB">
        <authorList>
            <consortium name="Ensembl"/>
        </authorList>
    </citation>
    <scope>IDENTIFICATION</scope>
</reference>
<comment type="similarity">
    <text evidence="15">Belongs to the adenylyl cyclase class-4/guanylyl cyclase family.</text>
</comment>
<keyword evidence="10" id="KW-1015">Disulfide bond</keyword>
<evidence type="ECO:0000259" key="20">
    <source>
        <dbReference type="PROSITE" id="PS50125"/>
    </source>
</evidence>
<dbReference type="InterPro" id="IPR001828">
    <property type="entry name" value="ANF_lig-bd_rcpt"/>
</dbReference>
<dbReference type="Ensembl" id="ENSMLUT00000001854.2">
    <property type="protein sequence ID" value="ENSMLUP00000001686.2"/>
    <property type="gene ID" value="ENSMLUG00000001852.2"/>
</dbReference>
<dbReference type="GO" id="GO:0007168">
    <property type="term" value="P:receptor guanylyl cyclase signaling pathway"/>
    <property type="evidence" value="ECO:0007669"/>
    <property type="project" value="Ensembl"/>
</dbReference>
<keyword evidence="22" id="KW-1185">Reference proteome</keyword>
<dbReference type="STRING" id="59463.ENSMLUP00000001686"/>
<evidence type="ECO:0000256" key="16">
    <source>
        <dbReference type="RuleBase" id="RU003431"/>
    </source>
</evidence>
<evidence type="ECO:0000256" key="7">
    <source>
        <dbReference type="ARBA" id="ARBA00022989"/>
    </source>
</evidence>
<dbReference type="FunFam" id="1.10.510.10:FF:000270">
    <property type="entry name" value="Guanylate cyclase"/>
    <property type="match status" value="1"/>
</dbReference>
<dbReference type="InterPro" id="IPR050401">
    <property type="entry name" value="Cyclic_nucleotide_synthase"/>
</dbReference>
<evidence type="ECO:0000256" key="11">
    <source>
        <dbReference type="ARBA" id="ARBA00023170"/>
    </source>
</evidence>
<keyword evidence="9" id="KW-0472">Membrane</keyword>
<evidence type="ECO:0000256" key="2">
    <source>
        <dbReference type="ARBA" id="ARBA00012202"/>
    </source>
</evidence>
<feature type="domain" description="Guanylate cyclase" evidence="20">
    <location>
        <begin position="624"/>
        <end position="754"/>
    </location>
</feature>
<feature type="region of interest" description="Disordered" evidence="18">
    <location>
        <begin position="189"/>
        <end position="211"/>
    </location>
</feature>
<name>G1NWH9_MYOLU</name>
<dbReference type="PANTHER" id="PTHR11920:SF300">
    <property type="entry name" value="ATRIAL NATRIURETIC PEPTIDE RECEPTOR 1"/>
    <property type="match status" value="1"/>
</dbReference>
<dbReference type="PROSITE" id="PS00452">
    <property type="entry name" value="GUANYLATE_CYCLASE_1"/>
    <property type="match status" value="1"/>
</dbReference>
<evidence type="ECO:0000256" key="1">
    <source>
        <dbReference type="ARBA" id="ARBA00004479"/>
    </source>
</evidence>
<evidence type="ECO:0000256" key="17">
    <source>
        <dbReference type="SAM" id="Coils"/>
    </source>
</evidence>
<accession>G1NWH9</accession>
<dbReference type="CDD" id="cd07302">
    <property type="entry name" value="CHD"/>
    <property type="match status" value="1"/>
</dbReference>
<dbReference type="FunCoup" id="G1NWH9">
    <property type="interactions" value="490"/>
</dbReference>
<evidence type="ECO:0000256" key="13">
    <source>
        <dbReference type="ARBA" id="ARBA00023239"/>
    </source>
</evidence>
<feature type="compositionally biased region" description="Pro residues" evidence="18">
    <location>
        <begin position="200"/>
        <end position="210"/>
    </location>
</feature>
<dbReference type="SUPFAM" id="SSF55073">
    <property type="entry name" value="Nucleotide cyclase"/>
    <property type="match status" value="1"/>
</dbReference>
<dbReference type="GO" id="GO:0043235">
    <property type="term" value="C:receptor complex"/>
    <property type="evidence" value="ECO:0007669"/>
    <property type="project" value="Ensembl"/>
</dbReference>
<feature type="domain" description="Protein kinase" evidence="19">
    <location>
        <begin position="278"/>
        <end position="553"/>
    </location>
</feature>
<dbReference type="InterPro" id="IPR011009">
    <property type="entry name" value="Kinase-like_dom_sf"/>
</dbReference>
<dbReference type="InParanoid" id="G1NWH9"/>
<dbReference type="Gene3D" id="3.30.70.1230">
    <property type="entry name" value="Nucleotide cyclase"/>
    <property type="match status" value="1"/>
</dbReference>
<dbReference type="Proteomes" id="UP000001074">
    <property type="component" value="Unassembled WGS sequence"/>
</dbReference>
<keyword evidence="3" id="KW-0597">Phosphoprotein</keyword>
<dbReference type="GO" id="GO:0035556">
    <property type="term" value="P:intracellular signal transduction"/>
    <property type="evidence" value="ECO:0007669"/>
    <property type="project" value="InterPro"/>
</dbReference>
<dbReference type="InterPro" id="IPR001245">
    <property type="entry name" value="Ser-Thr/Tyr_kinase_cat_dom"/>
</dbReference>
<dbReference type="GO" id="GO:0005524">
    <property type="term" value="F:ATP binding"/>
    <property type="evidence" value="ECO:0007669"/>
    <property type="project" value="InterPro"/>
</dbReference>
<gene>
    <name evidence="21" type="primary">NPR1</name>
</gene>
<dbReference type="FunFam" id="3.30.200.20:FF:001106">
    <property type="entry name" value="Guanylate cyclase"/>
    <property type="match status" value="1"/>
</dbReference>
<dbReference type="GO" id="GO:0016941">
    <property type="term" value="F:natriuretic peptide receptor activity"/>
    <property type="evidence" value="ECO:0007669"/>
    <property type="project" value="Ensembl"/>
</dbReference>
<keyword evidence="12" id="KW-0325">Glycoprotein</keyword>
<keyword evidence="6" id="KW-0547">Nucleotide-binding</keyword>
<dbReference type="GeneTree" id="ENSGT00940000156223"/>
<dbReference type="SUPFAM" id="SSF56112">
    <property type="entry name" value="Protein kinase-like (PK-like)"/>
    <property type="match status" value="1"/>
</dbReference>
<dbReference type="GO" id="GO:0017046">
    <property type="term" value="F:peptide hormone binding"/>
    <property type="evidence" value="ECO:0007669"/>
    <property type="project" value="Ensembl"/>
</dbReference>
<evidence type="ECO:0000256" key="3">
    <source>
        <dbReference type="ARBA" id="ARBA00022553"/>
    </source>
</evidence>
<reference evidence="21" key="3">
    <citation type="submission" date="2025-09" db="UniProtKB">
        <authorList>
            <consortium name="Ensembl"/>
        </authorList>
    </citation>
    <scope>IDENTIFICATION</scope>
</reference>
<dbReference type="GO" id="GO:0005525">
    <property type="term" value="F:GTP binding"/>
    <property type="evidence" value="ECO:0007669"/>
    <property type="project" value="UniProtKB-KW"/>
</dbReference>
<dbReference type="InterPro" id="IPR028082">
    <property type="entry name" value="Peripla_BP_I"/>
</dbReference>
<keyword evidence="4" id="KW-0812">Transmembrane</keyword>
<dbReference type="PROSITE" id="PS50125">
    <property type="entry name" value="GUANYLATE_CYCLASE_2"/>
    <property type="match status" value="1"/>
</dbReference>
<protein>
    <recommendedName>
        <fullName evidence="2 16">Guanylate cyclase</fullName>
        <ecNumber evidence="2 16">4.6.1.2</ecNumber>
    </recommendedName>
</protein>
<keyword evidence="7" id="KW-1133">Transmembrane helix</keyword>
<organism evidence="21 22">
    <name type="scientific">Myotis lucifugus</name>
    <name type="common">Little brown bat</name>
    <dbReference type="NCBI Taxonomy" id="59463"/>
    <lineage>
        <taxon>Eukaryota</taxon>
        <taxon>Metazoa</taxon>
        <taxon>Chordata</taxon>
        <taxon>Craniata</taxon>
        <taxon>Vertebrata</taxon>
        <taxon>Euteleostomi</taxon>
        <taxon>Mammalia</taxon>
        <taxon>Eutheria</taxon>
        <taxon>Laurasiatheria</taxon>
        <taxon>Chiroptera</taxon>
        <taxon>Yangochiroptera</taxon>
        <taxon>Vespertilionidae</taxon>
        <taxon>Myotis</taxon>
    </lineage>
</organism>
<dbReference type="InterPro" id="IPR029787">
    <property type="entry name" value="Nucleotide_cyclase"/>
</dbReference>
<comment type="subcellular location">
    <subcellularLocation>
        <location evidence="1">Membrane</location>
        <topology evidence="1">Single-pass type I membrane protein</topology>
    </subcellularLocation>
</comment>
<feature type="coiled-coil region" evidence="17">
    <location>
        <begin position="554"/>
        <end position="592"/>
    </location>
</feature>
<sequence length="809" mass="91159">VIYICSSPDTFRALMLLALEAGLSGEDYAFFHLDLFGQSLQGAQGLGSRRPWERGDGQDVSAHRAFQAAKIITYKEPDNPEYVEFLQQLKHLAHEQFNFTLEDGLVNTIPASFHDGLLLFVQAVTETLAHGGAVTDGEGITQRMWNRSFQGVTGHLKMGYGSETTDFSLWDMDPETSDFRVRLCPEKTMPTEKDTSPLFSRPPPPPPPPALGGDFSTLKFPTIPGHPRKSLDKRSFGGINQKNLRKMQLEKELASELWRVRWEDLQPSSLERHLRSAGSRLTLSGRGSNYGSLLTTEGQFQVFAKTAYYKGNLVAVKSVNRKRIELTRKVLFELKHMRDIQNDHLTRFVGACTDPPNICILTEYCPRGSDILENESITLDWMFRYSLTNDIVKGMQFLHSGAICSHGNLKSSNCVVDGRFVLKITDYGLESFRDPEPDQGHTLYAKKLWTAPELLRMASPPVRGSQAGDIYSFGIILQEIALRSGVFHVEGLDLSPKEIIERVTRGEQPPFRPSLDLQSHLEELGHLMQRCWAEDPQERPPFQQIRTMLRKFNRENSSNILDNLLSRMEQYANNLEELVEERTQAYLEEKRKAEALLYQILPHSVAEQLKRGETVEAEAFDSVTIYFSDIVGFTALSAESTPMQVVTLLNDLYTCFDAVIDNFDVYKVETIGDAYMVVSGLPVRNGRLHACEVARMALALLDAVRSFHIRHRPQEQLRLRIGIHTGPVCAGVVGLKMPRYCLFGDTVNTASRMESNGEALKIHLSSETKAVLEEFGGFELELRGDVEMKGKGKVRTYWLLGERGNSTRG</sequence>
<dbReference type="Pfam" id="PF00211">
    <property type="entry name" value="Guanylate_cyc"/>
    <property type="match status" value="1"/>
</dbReference>
<keyword evidence="13 15" id="KW-0456">Lyase</keyword>
<dbReference type="Pfam" id="PF07714">
    <property type="entry name" value="PK_Tyr_Ser-Thr"/>
    <property type="match status" value="1"/>
</dbReference>
<dbReference type="Pfam" id="PF01094">
    <property type="entry name" value="ANF_receptor"/>
    <property type="match status" value="1"/>
</dbReference>
<dbReference type="Gene3D" id="1.10.510.10">
    <property type="entry name" value="Transferase(Phosphotransferase) domain 1"/>
    <property type="match status" value="1"/>
</dbReference>
<evidence type="ECO:0000256" key="15">
    <source>
        <dbReference type="RuleBase" id="RU000405"/>
    </source>
</evidence>
<dbReference type="OMA" id="SFHIRHR"/>
<keyword evidence="14 16" id="KW-0141">cGMP biosynthesis</keyword>
<keyword evidence="5" id="KW-0732">Signal</keyword>
<proteinExistence type="inferred from homology"/>
<dbReference type="PANTHER" id="PTHR11920">
    <property type="entry name" value="GUANYLYL CYCLASE"/>
    <property type="match status" value="1"/>
</dbReference>
<evidence type="ECO:0000256" key="10">
    <source>
        <dbReference type="ARBA" id="ARBA00023157"/>
    </source>
</evidence>
<comment type="catalytic activity">
    <reaction evidence="16">
        <text>GTP = 3',5'-cyclic GMP + diphosphate</text>
        <dbReference type="Rhea" id="RHEA:13665"/>
        <dbReference type="ChEBI" id="CHEBI:33019"/>
        <dbReference type="ChEBI" id="CHEBI:37565"/>
        <dbReference type="ChEBI" id="CHEBI:57746"/>
        <dbReference type="EC" id="4.6.1.2"/>
    </reaction>
</comment>
<evidence type="ECO:0000256" key="9">
    <source>
        <dbReference type="ARBA" id="ARBA00023136"/>
    </source>
</evidence>
<evidence type="ECO:0000256" key="6">
    <source>
        <dbReference type="ARBA" id="ARBA00022741"/>
    </source>
</evidence>
<dbReference type="SUPFAM" id="SSF53822">
    <property type="entry name" value="Periplasmic binding protein-like I"/>
    <property type="match status" value="1"/>
</dbReference>
<dbReference type="HOGENOM" id="CLU_001072_1_3_1"/>
<evidence type="ECO:0000256" key="18">
    <source>
        <dbReference type="SAM" id="MobiDB-lite"/>
    </source>
</evidence>
<evidence type="ECO:0000313" key="22">
    <source>
        <dbReference type="Proteomes" id="UP000001074"/>
    </source>
</evidence>
<evidence type="ECO:0000259" key="19">
    <source>
        <dbReference type="PROSITE" id="PS50011"/>
    </source>
</evidence>
<evidence type="ECO:0000256" key="5">
    <source>
        <dbReference type="ARBA" id="ARBA00022729"/>
    </source>
</evidence>